<dbReference type="EMBL" id="JACHJQ010000001">
    <property type="protein sequence ID" value="MBB4905042.1"/>
    <property type="molecule type" value="Genomic_DNA"/>
</dbReference>
<gene>
    <name evidence="1" type="ORF">FHR82_001252</name>
</gene>
<accession>A0A7W7Q121</accession>
<comment type="caution">
    <text evidence="1">The sequence shown here is derived from an EMBL/GenBank/DDBJ whole genome shotgun (WGS) entry which is preliminary data.</text>
</comment>
<reference evidence="1 2" key="1">
    <citation type="submission" date="2020-08" db="EMBL/GenBank/DDBJ databases">
        <title>Genomic Encyclopedia of Type Strains, Phase III (KMG-III): the genomes of soil and plant-associated and newly described type strains.</title>
        <authorList>
            <person name="Whitman W."/>
        </authorList>
    </citation>
    <scope>NUCLEOTIDE SEQUENCE [LARGE SCALE GENOMIC DNA]</scope>
    <source>
        <strain evidence="1 2">CECT 8960</strain>
    </source>
</reference>
<evidence type="ECO:0000313" key="1">
    <source>
        <dbReference type="EMBL" id="MBB4905042.1"/>
    </source>
</evidence>
<name>A0A7W7Q121_9PSEU</name>
<sequence>MNEGLVPSLVKFMRSLAVLGLPAESQVQWLNSLGLPGNAYEADELAHEFGDGVLLVRQLVDHGWISEIAADKIQELDDFLGEMSGPEHAEIWKVSALGQASEWAKVRDMAVNILLLL</sequence>
<organism evidence="1 2">
    <name type="scientific">Actinophytocola algeriensis</name>
    <dbReference type="NCBI Taxonomy" id="1768010"/>
    <lineage>
        <taxon>Bacteria</taxon>
        <taxon>Bacillati</taxon>
        <taxon>Actinomycetota</taxon>
        <taxon>Actinomycetes</taxon>
        <taxon>Pseudonocardiales</taxon>
        <taxon>Pseudonocardiaceae</taxon>
    </lineage>
</organism>
<proteinExistence type="predicted"/>
<evidence type="ECO:0000313" key="2">
    <source>
        <dbReference type="Proteomes" id="UP000520767"/>
    </source>
</evidence>
<protein>
    <submittedName>
        <fullName evidence="1">Uncharacterized protein</fullName>
    </submittedName>
</protein>
<dbReference type="RefSeq" id="WP_184809194.1">
    <property type="nucleotide sequence ID" value="NZ_JACHJQ010000001.1"/>
</dbReference>
<dbReference type="AlphaFoldDB" id="A0A7W7Q121"/>
<keyword evidence="2" id="KW-1185">Reference proteome</keyword>
<dbReference type="Proteomes" id="UP000520767">
    <property type="component" value="Unassembled WGS sequence"/>
</dbReference>